<dbReference type="AlphaFoldDB" id="X1FP31"/>
<reference evidence="1" key="1">
    <citation type="journal article" date="2014" name="Front. Microbiol.">
        <title>High frequency of phylogenetically diverse reductive dehalogenase-homologous genes in deep subseafloor sedimentary metagenomes.</title>
        <authorList>
            <person name="Kawai M."/>
            <person name="Futagami T."/>
            <person name="Toyoda A."/>
            <person name="Takaki Y."/>
            <person name="Nishi S."/>
            <person name="Hori S."/>
            <person name="Arai W."/>
            <person name="Tsubouchi T."/>
            <person name="Morono Y."/>
            <person name="Uchiyama I."/>
            <person name="Ito T."/>
            <person name="Fujiyama A."/>
            <person name="Inagaki F."/>
            <person name="Takami H."/>
        </authorList>
    </citation>
    <scope>NUCLEOTIDE SEQUENCE</scope>
    <source>
        <strain evidence="1">Expedition CK06-06</strain>
    </source>
</reference>
<accession>X1FP31</accession>
<comment type="caution">
    <text evidence="1">The sequence shown here is derived from an EMBL/GenBank/DDBJ whole genome shotgun (WGS) entry which is preliminary data.</text>
</comment>
<evidence type="ECO:0000313" key="1">
    <source>
        <dbReference type="EMBL" id="GAH46742.1"/>
    </source>
</evidence>
<gene>
    <name evidence="1" type="ORF">S03H2_12415</name>
</gene>
<proteinExistence type="predicted"/>
<organism evidence="1">
    <name type="scientific">marine sediment metagenome</name>
    <dbReference type="NCBI Taxonomy" id="412755"/>
    <lineage>
        <taxon>unclassified sequences</taxon>
        <taxon>metagenomes</taxon>
        <taxon>ecological metagenomes</taxon>
    </lineage>
</organism>
<sequence>MLINNAVRAVFAPLNIMREAVKMPASVKLPKNLIKRGPSSMINPLEKLIKLVGITNNRSVFVSGSKEGSGENLLLCLDIINVVKNSEKRGASKIHTPAKRRSFATKKKRIIRKSNSVEYSTIIEMALSFNSLNPWRTPLRKKSKK</sequence>
<protein>
    <submittedName>
        <fullName evidence="1">Uncharacterized protein</fullName>
    </submittedName>
</protein>
<name>X1FP31_9ZZZZ</name>
<dbReference type="EMBL" id="BARU01006316">
    <property type="protein sequence ID" value="GAH46742.1"/>
    <property type="molecule type" value="Genomic_DNA"/>
</dbReference>